<evidence type="ECO:0008006" key="4">
    <source>
        <dbReference type="Google" id="ProtNLM"/>
    </source>
</evidence>
<sequence>MSYQHKKQLETDIKQGVEKAMRENVEMSAFEAMQQVTKEMLLNNPFVPPKGCPINDLPNELLAHIFYVGMVMEEESYDSDEEDEDELGLDDEWEDEEDEEDGIGPSSKGKKDTGKIKKADEKEVDEKEVKSQEENEEDEEEKRLPFQVLVSHVCRHWREVAINTPNLWTTVAFAIGIPLDQPRVWIERSKGHPLDIIIDCTSPDEEDADDIDDALFLVNSDGDVAPGSSITAAATAVTENASRNHEQSQAKHMTNEDITRILDVIVPDVDRWRTLEVTANVYEGIYTILERLSQCPAAPLLEMLQMYHYEECEEYETFSPPELGTRFLLFNGNAPRLKDLALWGVHIDWDNSLSYLCGLRDLELAYHAHDVRPSFETFASMIHASPELHTLSLCLSGPAGTKEDWGTSQIEIPSLKELVLCHHEPQYIESLLPHFVIPNLVNLALEFDSADYTDFARMLSTPLPGRTKSILAGLEALKIAGLPSTRKAREQMMDQLVNLHSINLNCSGDEEEFFDKLMEVKPTPSGTGQMVVYCPNLKNIATTGIDGKQMKRFVDVRKTAGAPITRVSMSEEDDVDQRELKWLREHLEELEFFEPSDSEEEIVDVDFSDVEMDDDDD</sequence>
<proteinExistence type="predicted"/>
<evidence type="ECO:0000313" key="2">
    <source>
        <dbReference type="EMBL" id="KAK7469178.1"/>
    </source>
</evidence>
<organism evidence="2 3">
    <name type="scientific">Marasmiellus scandens</name>
    <dbReference type="NCBI Taxonomy" id="2682957"/>
    <lineage>
        <taxon>Eukaryota</taxon>
        <taxon>Fungi</taxon>
        <taxon>Dikarya</taxon>
        <taxon>Basidiomycota</taxon>
        <taxon>Agaricomycotina</taxon>
        <taxon>Agaricomycetes</taxon>
        <taxon>Agaricomycetidae</taxon>
        <taxon>Agaricales</taxon>
        <taxon>Marasmiineae</taxon>
        <taxon>Omphalotaceae</taxon>
        <taxon>Marasmiellus</taxon>
    </lineage>
</organism>
<keyword evidence="3" id="KW-1185">Reference proteome</keyword>
<accession>A0ABR1JZM0</accession>
<name>A0ABR1JZM0_9AGAR</name>
<dbReference type="InterPro" id="IPR032675">
    <property type="entry name" value="LRR_dom_sf"/>
</dbReference>
<comment type="caution">
    <text evidence="2">The sequence shown here is derived from an EMBL/GenBank/DDBJ whole genome shotgun (WGS) entry which is preliminary data.</text>
</comment>
<reference evidence="2 3" key="1">
    <citation type="submission" date="2024-01" db="EMBL/GenBank/DDBJ databases">
        <title>A draft genome for the cacao thread blight pathogen Marasmiellus scandens.</title>
        <authorList>
            <person name="Baruah I.K."/>
            <person name="Leung J."/>
            <person name="Bukari Y."/>
            <person name="Amoako-Attah I."/>
            <person name="Meinhardt L.W."/>
            <person name="Bailey B.A."/>
            <person name="Cohen S.P."/>
        </authorList>
    </citation>
    <scope>NUCLEOTIDE SEQUENCE [LARGE SCALE GENOMIC DNA]</scope>
    <source>
        <strain evidence="2 3">GH-19</strain>
    </source>
</reference>
<gene>
    <name evidence="2" type="ORF">VKT23_003669</name>
</gene>
<evidence type="ECO:0000313" key="3">
    <source>
        <dbReference type="Proteomes" id="UP001498398"/>
    </source>
</evidence>
<dbReference type="Gene3D" id="3.80.10.10">
    <property type="entry name" value="Ribonuclease Inhibitor"/>
    <property type="match status" value="1"/>
</dbReference>
<feature type="compositionally biased region" description="Acidic residues" evidence="1">
    <location>
        <begin position="75"/>
        <end position="102"/>
    </location>
</feature>
<feature type="region of interest" description="Disordered" evidence="1">
    <location>
        <begin position="75"/>
        <end position="143"/>
    </location>
</feature>
<dbReference type="EMBL" id="JBANRG010000003">
    <property type="protein sequence ID" value="KAK7469178.1"/>
    <property type="molecule type" value="Genomic_DNA"/>
</dbReference>
<protein>
    <recommendedName>
        <fullName evidence="4">F-box domain-containing protein</fullName>
    </recommendedName>
</protein>
<dbReference type="Proteomes" id="UP001498398">
    <property type="component" value="Unassembled WGS sequence"/>
</dbReference>
<evidence type="ECO:0000256" key="1">
    <source>
        <dbReference type="SAM" id="MobiDB-lite"/>
    </source>
</evidence>
<feature type="compositionally biased region" description="Basic and acidic residues" evidence="1">
    <location>
        <begin position="109"/>
        <end position="133"/>
    </location>
</feature>